<dbReference type="AlphaFoldDB" id="A0A1M5YI25"/>
<gene>
    <name evidence="6" type="primary">dmlR_6</name>
    <name evidence="6" type="ORF">VA7868_01737</name>
</gene>
<evidence type="ECO:0000256" key="4">
    <source>
        <dbReference type="ARBA" id="ARBA00023163"/>
    </source>
</evidence>
<dbReference type="RefSeq" id="WP_073603590.1">
    <property type="nucleotide sequence ID" value="NZ_FQXZ01000015.1"/>
</dbReference>
<dbReference type="InterPro" id="IPR036388">
    <property type="entry name" value="WH-like_DNA-bd_sf"/>
</dbReference>
<dbReference type="Gene3D" id="3.40.190.290">
    <property type="match status" value="1"/>
</dbReference>
<dbReference type="SUPFAM" id="SSF46785">
    <property type="entry name" value="Winged helix' DNA-binding domain"/>
    <property type="match status" value="1"/>
</dbReference>
<dbReference type="InterPro" id="IPR005119">
    <property type="entry name" value="LysR_subst-bd"/>
</dbReference>
<dbReference type="InterPro" id="IPR036390">
    <property type="entry name" value="WH_DNA-bd_sf"/>
</dbReference>
<organism evidence="6 7">
    <name type="scientific">Vibrio aerogenes CECT 7868</name>
    <dbReference type="NCBI Taxonomy" id="1216006"/>
    <lineage>
        <taxon>Bacteria</taxon>
        <taxon>Pseudomonadati</taxon>
        <taxon>Pseudomonadota</taxon>
        <taxon>Gammaproteobacteria</taxon>
        <taxon>Vibrionales</taxon>
        <taxon>Vibrionaceae</taxon>
        <taxon>Vibrio</taxon>
    </lineage>
</organism>
<dbReference type="Proteomes" id="UP000184608">
    <property type="component" value="Unassembled WGS sequence"/>
</dbReference>
<keyword evidence="3" id="KW-0238">DNA-binding</keyword>
<comment type="similarity">
    <text evidence="1">Belongs to the LysR transcriptional regulatory family.</text>
</comment>
<dbReference type="PROSITE" id="PS50931">
    <property type="entry name" value="HTH_LYSR"/>
    <property type="match status" value="1"/>
</dbReference>
<dbReference type="FunFam" id="1.10.10.10:FF:000001">
    <property type="entry name" value="LysR family transcriptional regulator"/>
    <property type="match status" value="1"/>
</dbReference>
<reference evidence="6 7" key="1">
    <citation type="submission" date="2016-11" db="EMBL/GenBank/DDBJ databases">
        <authorList>
            <person name="Jaros S."/>
            <person name="Januszkiewicz K."/>
            <person name="Wedrychowicz H."/>
        </authorList>
    </citation>
    <scope>NUCLEOTIDE SEQUENCE [LARGE SCALE GENOMIC DNA]</scope>
    <source>
        <strain evidence="6 7">CECT 7868</strain>
    </source>
</reference>
<evidence type="ECO:0000259" key="5">
    <source>
        <dbReference type="PROSITE" id="PS50931"/>
    </source>
</evidence>
<dbReference type="CDD" id="cd08422">
    <property type="entry name" value="PBP2_CrgA_like"/>
    <property type="match status" value="1"/>
</dbReference>
<dbReference type="PANTHER" id="PTHR30537:SF5">
    <property type="entry name" value="HTH-TYPE TRANSCRIPTIONAL ACTIVATOR TTDR-RELATED"/>
    <property type="match status" value="1"/>
</dbReference>
<evidence type="ECO:0000256" key="2">
    <source>
        <dbReference type="ARBA" id="ARBA00023015"/>
    </source>
</evidence>
<evidence type="ECO:0000256" key="1">
    <source>
        <dbReference type="ARBA" id="ARBA00009437"/>
    </source>
</evidence>
<dbReference type="GO" id="GO:0006351">
    <property type="term" value="P:DNA-templated transcription"/>
    <property type="evidence" value="ECO:0007669"/>
    <property type="project" value="TreeGrafter"/>
</dbReference>
<accession>A0A1M5YI25</accession>
<dbReference type="InterPro" id="IPR058163">
    <property type="entry name" value="LysR-type_TF_proteobact-type"/>
</dbReference>
<keyword evidence="2" id="KW-0805">Transcription regulation</keyword>
<dbReference type="GO" id="GO:0043565">
    <property type="term" value="F:sequence-specific DNA binding"/>
    <property type="evidence" value="ECO:0007669"/>
    <property type="project" value="TreeGrafter"/>
</dbReference>
<keyword evidence="4" id="KW-0804">Transcription</keyword>
<evidence type="ECO:0000313" key="6">
    <source>
        <dbReference type="EMBL" id="SHI11509.1"/>
    </source>
</evidence>
<proteinExistence type="inferred from homology"/>
<dbReference type="PANTHER" id="PTHR30537">
    <property type="entry name" value="HTH-TYPE TRANSCRIPTIONAL REGULATOR"/>
    <property type="match status" value="1"/>
</dbReference>
<feature type="domain" description="HTH lysR-type" evidence="5">
    <location>
        <begin position="1"/>
        <end position="58"/>
    </location>
</feature>
<dbReference type="Pfam" id="PF03466">
    <property type="entry name" value="LysR_substrate"/>
    <property type="match status" value="1"/>
</dbReference>
<protein>
    <submittedName>
        <fullName evidence="6">HTH-type transcriptional regulator DmlR</fullName>
    </submittedName>
</protein>
<evidence type="ECO:0000256" key="3">
    <source>
        <dbReference type="ARBA" id="ARBA00023125"/>
    </source>
</evidence>
<dbReference type="OrthoDB" id="9786526at2"/>
<dbReference type="FunFam" id="3.40.190.290:FF:000001">
    <property type="entry name" value="Transcriptional regulator, LysR family"/>
    <property type="match status" value="1"/>
</dbReference>
<dbReference type="SUPFAM" id="SSF53850">
    <property type="entry name" value="Periplasmic binding protein-like II"/>
    <property type="match status" value="1"/>
</dbReference>
<evidence type="ECO:0000313" key="7">
    <source>
        <dbReference type="Proteomes" id="UP000184608"/>
    </source>
</evidence>
<dbReference type="Gene3D" id="1.10.10.10">
    <property type="entry name" value="Winged helix-like DNA-binding domain superfamily/Winged helix DNA-binding domain"/>
    <property type="match status" value="1"/>
</dbReference>
<keyword evidence="7" id="KW-1185">Reference proteome</keyword>
<name>A0A1M5YI25_9VIBR</name>
<dbReference type="InterPro" id="IPR000847">
    <property type="entry name" value="LysR_HTH_N"/>
</dbReference>
<dbReference type="GO" id="GO:0003700">
    <property type="term" value="F:DNA-binding transcription factor activity"/>
    <property type="evidence" value="ECO:0007669"/>
    <property type="project" value="InterPro"/>
</dbReference>
<dbReference type="STRING" id="1216006.VA7868_01737"/>
<sequence>MKADDLILFSSVVELGSFSKVAAKYNLTNSVVSKHIKHLEEELGVQLLYRTTRKLTLTEAGRVLLHGARNVRAATQEAVNSVAGYGERVTGHIKMSVPTISGELLLADSVAEFCQMNPGLTVDMSLNNQFVDLVEDGYDLVIRTNNLEDSTLIARHILNSQWVVCVSPEYLKQAEELSQPADLVHHNCLLYTGQTTGANEWEFIHQRQRYFIRVAGNLSTDNAVALRKAVLSGYGIAYVPRCLVYQDLRQGLLTELFPHQAGKQLGVYAVYPFTRQPQNKVRLLIEHIRTSYTDIAHYFSNEKVPSDMSE</sequence>
<dbReference type="Pfam" id="PF00126">
    <property type="entry name" value="HTH_1"/>
    <property type="match status" value="1"/>
</dbReference>
<dbReference type="EMBL" id="FQXZ01000015">
    <property type="protein sequence ID" value="SHI11509.1"/>
    <property type="molecule type" value="Genomic_DNA"/>
</dbReference>